<protein>
    <submittedName>
        <fullName evidence="1">Uncharacterized protein</fullName>
    </submittedName>
</protein>
<gene>
    <name evidence="1" type="ORF">BLNAU_26</name>
</gene>
<comment type="caution">
    <text evidence="1">The sequence shown here is derived from an EMBL/GenBank/DDBJ whole genome shotgun (WGS) entry which is preliminary data.</text>
</comment>
<accession>A0ABQ9YLU0</accession>
<reference evidence="1 2" key="1">
    <citation type="journal article" date="2022" name="bioRxiv">
        <title>Genomics of Preaxostyla Flagellates Illuminates Evolutionary Transitions and the Path Towards Mitochondrial Loss.</title>
        <authorList>
            <person name="Novak L.V.F."/>
            <person name="Treitli S.C."/>
            <person name="Pyrih J."/>
            <person name="Halakuc P."/>
            <person name="Pipaliya S.V."/>
            <person name="Vacek V."/>
            <person name="Brzon O."/>
            <person name="Soukal P."/>
            <person name="Eme L."/>
            <person name="Dacks J.B."/>
            <person name="Karnkowska A."/>
            <person name="Elias M."/>
            <person name="Hampl V."/>
        </authorList>
    </citation>
    <scope>NUCLEOTIDE SEQUENCE [LARGE SCALE GENOMIC DNA]</scope>
    <source>
        <strain evidence="1">NAU3</strain>
        <tissue evidence="1">Gut</tissue>
    </source>
</reference>
<dbReference type="EMBL" id="JARBJD010000001">
    <property type="protein sequence ID" value="KAK2964726.1"/>
    <property type="molecule type" value="Genomic_DNA"/>
</dbReference>
<sequence>METGVCVCFACRHGRLYCCPDALYYGHSPLERGQVCFLNRRCVHLRFKGQTYFVPTTCYRRARKEKDEPRPIAQSIFILVVSFVLTAYQQRKEAFASDSNARIIICAHSVVLRNLIRSSLQTHLLPHFPHPLRTQPSQQRRSFCFSWSHFLLHILLRPSSPSLLLLPRISPQLVQEHYPPVRNRLPASRLSCSPMHPSLSLPLRRDTHVC</sequence>
<keyword evidence="2" id="KW-1185">Reference proteome</keyword>
<evidence type="ECO:0000313" key="1">
    <source>
        <dbReference type="EMBL" id="KAK2964726.1"/>
    </source>
</evidence>
<proteinExistence type="predicted"/>
<dbReference type="Proteomes" id="UP001281761">
    <property type="component" value="Unassembled WGS sequence"/>
</dbReference>
<organism evidence="1 2">
    <name type="scientific">Blattamonas nauphoetae</name>
    <dbReference type="NCBI Taxonomy" id="2049346"/>
    <lineage>
        <taxon>Eukaryota</taxon>
        <taxon>Metamonada</taxon>
        <taxon>Preaxostyla</taxon>
        <taxon>Oxymonadida</taxon>
        <taxon>Blattamonas</taxon>
    </lineage>
</organism>
<name>A0ABQ9YLU0_9EUKA</name>
<evidence type="ECO:0000313" key="2">
    <source>
        <dbReference type="Proteomes" id="UP001281761"/>
    </source>
</evidence>